<dbReference type="InterPro" id="IPR046357">
    <property type="entry name" value="PPIase_dom_sf"/>
</dbReference>
<proteinExistence type="inferred from homology"/>
<gene>
    <name evidence="13" type="ORF">SCD92_08185</name>
</gene>
<dbReference type="Gene3D" id="1.10.4030.10">
    <property type="entry name" value="Porin chaperone SurA, peptide-binding domain"/>
    <property type="match status" value="1"/>
</dbReference>
<evidence type="ECO:0000256" key="6">
    <source>
        <dbReference type="ARBA" id="ARBA00023136"/>
    </source>
</evidence>
<dbReference type="InterPro" id="IPR052029">
    <property type="entry name" value="PpiD_chaperone"/>
</dbReference>
<comment type="similarity">
    <text evidence="8">Belongs to the PpiD chaperone family.</text>
</comment>
<evidence type="ECO:0000259" key="12">
    <source>
        <dbReference type="PROSITE" id="PS50198"/>
    </source>
</evidence>
<evidence type="ECO:0000256" key="4">
    <source>
        <dbReference type="ARBA" id="ARBA00022692"/>
    </source>
</evidence>
<dbReference type="PROSITE" id="PS50198">
    <property type="entry name" value="PPIC_PPIASE_2"/>
    <property type="match status" value="1"/>
</dbReference>
<dbReference type="PANTHER" id="PTHR47529">
    <property type="entry name" value="PEPTIDYL-PROLYL CIS-TRANS ISOMERASE D"/>
    <property type="match status" value="1"/>
</dbReference>
<keyword evidence="6" id="KW-0472">Membrane</keyword>
<evidence type="ECO:0000256" key="2">
    <source>
        <dbReference type="ARBA" id="ARBA00022475"/>
    </source>
</evidence>
<dbReference type="SUPFAM" id="SSF54534">
    <property type="entry name" value="FKBP-like"/>
    <property type="match status" value="1"/>
</dbReference>
<protein>
    <recommendedName>
        <fullName evidence="9">Periplasmic chaperone PpiD</fullName>
    </recommendedName>
    <alternativeName>
        <fullName evidence="10">Periplasmic folding chaperone</fullName>
    </alternativeName>
</protein>
<comment type="subcellular location">
    <subcellularLocation>
        <location evidence="1">Cell inner membrane</location>
        <topology evidence="1">Single-pass type II membrane protein</topology>
        <orientation evidence="1">Periplasmic side</orientation>
    </subcellularLocation>
</comment>
<evidence type="ECO:0000256" key="5">
    <source>
        <dbReference type="ARBA" id="ARBA00022989"/>
    </source>
</evidence>
<evidence type="ECO:0000256" key="7">
    <source>
        <dbReference type="ARBA" id="ARBA00023186"/>
    </source>
</evidence>
<evidence type="ECO:0000313" key="14">
    <source>
        <dbReference type="Proteomes" id="UP001273505"/>
    </source>
</evidence>
<keyword evidence="4" id="KW-0812">Transmembrane</keyword>
<keyword evidence="7" id="KW-0143">Chaperone</keyword>
<keyword evidence="2" id="KW-1003">Cell membrane</keyword>
<keyword evidence="3" id="KW-0997">Cell inner membrane</keyword>
<keyword evidence="11" id="KW-0697">Rotamase</keyword>
<evidence type="ECO:0000256" key="3">
    <source>
        <dbReference type="ARBA" id="ARBA00022519"/>
    </source>
</evidence>
<dbReference type="RefSeq" id="WP_302721921.1">
    <property type="nucleotide sequence ID" value="NZ_JAULRU010000418.1"/>
</dbReference>
<dbReference type="PANTHER" id="PTHR47529:SF1">
    <property type="entry name" value="PERIPLASMIC CHAPERONE PPID"/>
    <property type="match status" value="1"/>
</dbReference>
<feature type="domain" description="PpiC" evidence="12">
    <location>
        <begin position="267"/>
        <end position="359"/>
    </location>
</feature>
<evidence type="ECO:0000256" key="1">
    <source>
        <dbReference type="ARBA" id="ARBA00004382"/>
    </source>
</evidence>
<evidence type="ECO:0000313" key="13">
    <source>
        <dbReference type="EMBL" id="MDX6849336.1"/>
    </source>
</evidence>
<dbReference type="EMBL" id="JAXAFO010000011">
    <property type="protein sequence ID" value="MDX6849336.1"/>
    <property type="molecule type" value="Genomic_DNA"/>
</dbReference>
<dbReference type="SUPFAM" id="SSF109998">
    <property type="entry name" value="Triger factor/SurA peptide-binding domain-like"/>
    <property type="match status" value="1"/>
</dbReference>
<keyword evidence="14" id="KW-1185">Reference proteome</keyword>
<keyword evidence="5" id="KW-1133">Transmembrane helix</keyword>
<evidence type="ECO:0000256" key="10">
    <source>
        <dbReference type="ARBA" id="ARBA00042775"/>
    </source>
</evidence>
<organism evidence="13 14">
    <name type="scientific">Gilvimarinus gilvus</name>
    <dbReference type="NCBI Taxonomy" id="3058038"/>
    <lineage>
        <taxon>Bacteria</taxon>
        <taxon>Pseudomonadati</taxon>
        <taxon>Pseudomonadota</taxon>
        <taxon>Gammaproteobacteria</taxon>
        <taxon>Cellvibrionales</taxon>
        <taxon>Cellvibrionaceae</taxon>
        <taxon>Gilvimarinus</taxon>
    </lineage>
</organism>
<comment type="caution">
    <text evidence="13">The sequence shown here is derived from an EMBL/GenBank/DDBJ whole genome shotgun (WGS) entry which is preliminary data.</text>
</comment>
<dbReference type="Gene3D" id="3.10.50.40">
    <property type="match status" value="1"/>
</dbReference>
<reference evidence="13 14" key="1">
    <citation type="submission" date="2023-11" db="EMBL/GenBank/DDBJ databases">
        <title>Gilvimarinus fulvus sp. nov., isolated from the surface of Kelp.</title>
        <authorList>
            <person name="Sun Y.Y."/>
            <person name="Gong Y."/>
            <person name="Du Z.J."/>
        </authorList>
    </citation>
    <scope>NUCLEOTIDE SEQUENCE [LARGE SCALE GENOMIC DNA]</scope>
    <source>
        <strain evidence="13 14">SDUM040013</strain>
    </source>
</reference>
<dbReference type="Pfam" id="PF13624">
    <property type="entry name" value="SurA_N_3"/>
    <property type="match status" value="1"/>
</dbReference>
<keyword evidence="11" id="KW-0413">Isomerase</keyword>
<evidence type="ECO:0000256" key="8">
    <source>
        <dbReference type="ARBA" id="ARBA00038408"/>
    </source>
</evidence>
<dbReference type="Pfam" id="PF00639">
    <property type="entry name" value="Rotamase"/>
    <property type="match status" value="1"/>
</dbReference>
<dbReference type="InterPro" id="IPR027304">
    <property type="entry name" value="Trigger_fact/SurA_dom_sf"/>
</dbReference>
<evidence type="ECO:0000256" key="11">
    <source>
        <dbReference type="PROSITE-ProRule" id="PRU00278"/>
    </source>
</evidence>
<sequence length="619" mass="67830">MLQSMRDNSKGLVAGILVGLLVIIFALSGAEALFNTRNQADVAAEVNGEEISETEVLRAIEQQRAQMRNRFGEAVPEDFLSDENLRSPALDQLIDRILLSQVAEEGDMTIAPERIASTIASIPAFQNAAGQFDPEQYRMSLARLAYTPANYKAELIRDMSVNQLVTGLRQSNFATATEVKYVAELNNQLRSFDYLTMDVNGLLDEVEPKEEQISEYYASNTDEFTVPEKVAVEYIELSVEKLQESQEVTEEALKRQYEQNIDSFTPSVERHVAHILLEEPTPEELTEVRAAIDGGDDFATIAAEYSDDLGSKDMGGDLGITTEGAFPDEFEEAIAAMAEGEVSGPVETDAGTHFIKLLSVSGGEPAPFSEQKDKIANQLKRAQAEARFVELLSSLEDLSYNAESLANVATELDLEVGRTDLFSREGGQGIAASGQVARAAFGEEVLEYGNASELIELTAERVVVVKKIDHQSSFVKELAEVRDDIVAKLKQEQAMALLAERGQSMVERIRGGTSFADLAAEFDLEANSANLVQRSNMDQPRGVVEFAFSLPVPSSDQPIVSGKGRSGEYMIVQLTEVDVPAGEMEQEQKASMQQALAGMFGASDFESYSRFLRETAEIE</sequence>
<dbReference type="InterPro" id="IPR000297">
    <property type="entry name" value="PPIase_PpiC"/>
</dbReference>
<evidence type="ECO:0000256" key="9">
    <source>
        <dbReference type="ARBA" id="ARBA00040743"/>
    </source>
</evidence>
<dbReference type="Proteomes" id="UP001273505">
    <property type="component" value="Unassembled WGS sequence"/>
</dbReference>
<accession>A0ABU4RYL6</accession>
<name>A0ABU4RYL6_9GAMM</name>